<name>A0A517VA03_9PLAN</name>
<evidence type="ECO:0000313" key="2">
    <source>
        <dbReference type="EMBL" id="QDT89798.1"/>
    </source>
</evidence>
<evidence type="ECO:0000256" key="1">
    <source>
        <dbReference type="SAM" id="MobiDB-lite"/>
    </source>
</evidence>
<dbReference type="RefSeq" id="WP_145225335.1">
    <property type="nucleotide sequence ID" value="NZ_CP036343.1"/>
</dbReference>
<dbReference type="AlphaFoldDB" id="A0A517VA03"/>
<organism evidence="2 3">
    <name type="scientific">Gimesia algae</name>
    <dbReference type="NCBI Taxonomy" id="2527971"/>
    <lineage>
        <taxon>Bacteria</taxon>
        <taxon>Pseudomonadati</taxon>
        <taxon>Planctomycetota</taxon>
        <taxon>Planctomycetia</taxon>
        <taxon>Planctomycetales</taxon>
        <taxon>Planctomycetaceae</taxon>
        <taxon>Gimesia</taxon>
    </lineage>
</organism>
<sequence length="434" mass="48334">MKDPQSFWDEYFSKRKPAPDLVNDLIFNLHQSGKHEHVIAAINAALIHGQSQPWMYDVLALSMEIVGRPQQEIQRVLLSRIDFSATDVPSMVYSAAYLSRFEADDQALQLYQQAAKLQPSRPEPYIMGLRLATKIKDAEAIQWAATGILTHVWIKDHQQWHEKALNALADLEQSLNKEGRKAEADRVSSARKTALERDLKLELTWNGDGDLDLIVEEPKGTVCSFESPLTAGGGVLLNDGYGPKQENCKEEYLCASGFPGNYTVRVRYVSGNIVGQRAKLKITRYAGSEQPIVETKIVPLSKEDQLIRINLAKGRRDKKSQVAEEPQNTQKTSRLRIRNLNDPAGQLSKSSRESLNSFRVSRQTGISTGRQVPFGTGVQNTGGVANQPVITVIPEGISLTGAAVVSPDRRYVRLSLSPQFTNVTDIFTFSFMKP</sequence>
<dbReference type="OrthoDB" id="291546at2"/>
<keyword evidence="3" id="KW-1185">Reference proteome</keyword>
<dbReference type="KEGG" id="gax:Pan161_14300"/>
<proteinExistence type="predicted"/>
<dbReference type="Proteomes" id="UP000316855">
    <property type="component" value="Chromosome"/>
</dbReference>
<dbReference type="EMBL" id="CP036343">
    <property type="protein sequence ID" value="QDT89798.1"/>
    <property type="molecule type" value="Genomic_DNA"/>
</dbReference>
<accession>A0A517VA03</accession>
<evidence type="ECO:0008006" key="4">
    <source>
        <dbReference type="Google" id="ProtNLM"/>
    </source>
</evidence>
<reference evidence="2 3" key="1">
    <citation type="submission" date="2019-02" db="EMBL/GenBank/DDBJ databases">
        <title>Deep-cultivation of Planctomycetes and their phenomic and genomic characterization uncovers novel biology.</title>
        <authorList>
            <person name="Wiegand S."/>
            <person name="Jogler M."/>
            <person name="Boedeker C."/>
            <person name="Pinto D."/>
            <person name="Vollmers J."/>
            <person name="Rivas-Marin E."/>
            <person name="Kohn T."/>
            <person name="Peeters S.H."/>
            <person name="Heuer A."/>
            <person name="Rast P."/>
            <person name="Oberbeckmann S."/>
            <person name="Bunk B."/>
            <person name="Jeske O."/>
            <person name="Meyerdierks A."/>
            <person name="Storesund J.E."/>
            <person name="Kallscheuer N."/>
            <person name="Luecker S."/>
            <person name="Lage O.M."/>
            <person name="Pohl T."/>
            <person name="Merkel B.J."/>
            <person name="Hornburger P."/>
            <person name="Mueller R.-W."/>
            <person name="Bruemmer F."/>
            <person name="Labrenz M."/>
            <person name="Spormann A.M."/>
            <person name="Op den Camp H."/>
            <person name="Overmann J."/>
            <person name="Amann R."/>
            <person name="Jetten M.S.M."/>
            <person name="Mascher T."/>
            <person name="Medema M.H."/>
            <person name="Devos D.P."/>
            <person name="Kaster A.-K."/>
            <person name="Ovreas L."/>
            <person name="Rohde M."/>
            <person name="Galperin M.Y."/>
            <person name="Jogler C."/>
        </authorList>
    </citation>
    <scope>NUCLEOTIDE SEQUENCE [LARGE SCALE GENOMIC DNA]</scope>
    <source>
        <strain evidence="2 3">Pan161</strain>
    </source>
</reference>
<feature type="region of interest" description="Disordered" evidence="1">
    <location>
        <begin position="317"/>
        <end position="354"/>
    </location>
</feature>
<evidence type="ECO:0000313" key="3">
    <source>
        <dbReference type="Proteomes" id="UP000316855"/>
    </source>
</evidence>
<gene>
    <name evidence="2" type="ORF">Pan161_14300</name>
</gene>
<protein>
    <recommendedName>
        <fullName evidence="4">Tetratricopeptide repeat protein</fullName>
    </recommendedName>
</protein>